<protein>
    <submittedName>
        <fullName evidence="1">Uncharacterized protein</fullName>
    </submittedName>
</protein>
<evidence type="ECO:0000313" key="2">
    <source>
        <dbReference type="Proteomes" id="UP000501926"/>
    </source>
</evidence>
<dbReference type="Proteomes" id="UP000501926">
    <property type="component" value="Chromosome"/>
</dbReference>
<evidence type="ECO:0000313" key="1">
    <source>
        <dbReference type="EMBL" id="QII13231.1"/>
    </source>
</evidence>
<dbReference type="EMBL" id="CP049055">
    <property type="protein sequence ID" value="QII13231.1"/>
    <property type="molecule type" value="Genomic_DNA"/>
</dbReference>
<sequence length="45" mass="5159">MARRFVPLQGKCFIPYITGTREYFKKLNNSDVLPYSVSVGAKHLL</sequence>
<dbReference type="AlphaFoldDB" id="A0A6G7GUV0"/>
<proteinExistence type="predicted"/>
<accession>A0A6G7GUV0</accession>
<organism evidence="1 2">
    <name type="scientific">Kuenenia stuttgartiensis</name>
    <dbReference type="NCBI Taxonomy" id="174633"/>
    <lineage>
        <taxon>Bacteria</taxon>
        <taxon>Pseudomonadati</taxon>
        <taxon>Planctomycetota</taxon>
        <taxon>Candidatus Brocadiia</taxon>
        <taxon>Candidatus Brocadiales</taxon>
        <taxon>Candidatus Brocadiaceae</taxon>
        <taxon>Candidatus Kuenenia</taxon>
    </lineage>
</organism>
<reference evidence="1 2" key="1">
    <citation type="submission" date="2020-02" db="EMBL/GenBank/DDBJ databases">
        <title>Newly sequenced genome of strain CSTR1 showed variability in Candidatus Kuenenia stuttgartiensis genomes.</title>
        <authorList>
            <person name="Ding C."/>
            <person name="Adrian L."/>
        </authorList>
    </citation>
    <scope>NUCLEOTIDE SEQUENCE [LARGE SCALE GENOMIC DNA]</scope>
    <source>
        <strain evidence="1 2">CSTR1</strain>
    </source>
</reference>
<gene>
    <name evidence="1" type="ORF">KsCSTR_38520</name>
</gene>
<name>A0A6G7GUV0_KUEST</name>